<geneLocation type="chloroplast" evidence="8"/>
<keyword evidence="8" id="KW-0150">Chloroplast</keyword>
<evidence type="ECO:0000259" key="7">
    <source>
        <dbReference type="PROSITE" id="PS50832"/>
    </source>
</evidence>
<evidence type="ECO:0000256" key="6">
    <source>
        <dbReference type="PROSITE-ProRule" id="PRU00181"/>
    </source>
</evidence>
<feature type="domain" description="S1-like" evidence="7">
    <location>
        <begin position="20"/>
        <end position="72"/>
    </location>
</feature>
<dbReference type="PROSITE" id="PS50832">
    <property type="entry name" value="S1_IF1_TYPE"/>
    <property type="match status" value="1"/>
</dbReference>
<dbReference type="InterPro" id="IPR004368">
    <property type="entry name" value="TIF_IF1"/>
</dbReference>
<sequence>MKEQKRIREGLITELRPNGSMFRVRLDNENPILGFASGKVQRNFIRILPVNRIKIVVSSYDSTKGHIICIFKSKDSNN</sequence>
<evidence type="ECO:0000256" key="3">
    <source>
        <dbReference type="ARBA" id="ARBA00011599"/>
    </source>
</evidence>
<comment type="function">
    <text evidence="1">One of the essential components for the initiation of protein synthesis. Stabilizes the binding of IF-2 and IF-3 on the 30S subunit to which N-formylmethionyl-tRNA(fMet) subsequently binds. Helps modulate mRNA selection, yielding the 30S pre-initiation complex (PIC). Upon addition of the 50S ribosomal subunit IF-1, IF-2 and IF-3 are released leaving the mature 70S translation initiation complex.</text>
</comment>
<dbReference type="Pfam" id="PF01176">
    <property type="entry name" value="eIF-1a"/>
    <property type="match status" value="1"/>
</dbReference>
<dbReference type="GO" id="GO:0003743">
    <property type="term" value="F:translation initiation factor activity"/>
    <property type="evidence" value="ECO:0007669"/>
    <property type="project" value="UniProtKB-UniRule"/>
</dbReference>
<dbReference type="AlphaFoldDB" id="A0A067YRE4"/>
<comment type="similarity">
    <text evidence="2">Belongs to the IF-1 family.</text>
</comment>
<keyword evidence="8" id="KW-0934">Plastid</keyword>
<protein>
    <submittedName>
        <fullName evidence="8">Initiation factor 1</fullName>
    </submittedName>
</protein>
<gene>
    <name evidence="8" type="primary">infA</name>
</gene>
<evidence type="ECO:0000256" key="2">
    <source>
        <dbReference type="ARBA" id="ARBA00010939"/>
    </source>
</evidence>
<dbReference type="Gene3D" id="2.40.50.140">
    <property type="entry name" value="Nucleic acid-binding proteins"/>
    <property type="match status" value="1"/>
</dbReference>
<organism evidence="8">
    <name type="scientific">Rosa gigantea</name>
    <name type="common">Giant tea rose</name>
    <name type="synonym">Rosa odorata var. gigantea</name>
    <dbReference type="NCBI Taxonomy" id="74650"/>
    <lineage>
        <taxon>Eukaryota</taxon>
        <taxon>Viridiplantae</taxon>
        <taxon>Streptophyta</taxon>
        <taxon>Embryophyta</taxon>
        <taxon>Tracheophyta</taxon>
        <taxon>Spermatophyta</taxon>
        <taxon>Magnoliopsida</taxon>
        <taxon>eudicotyledons</taxon>
        <taxon>Gunneridae</taxon>
        <taxon>Pentapetalae</taxon>
        <taxon>rosids</taxon>
        <taxon>fabids</taxon>
        <taxon>Rosales</taxon>
        <taxon>Rosaceae</taxon>
        <taxon>Rosoideae</taxon>
        <taxon>Rosoideae incertae sedis</taxon>
        <taxon>Rosa</taxon>
    </lineage>
</organism>
<evidence type="ECO:0000313" key="8">
    <source>
        <dbReference type="EMBL" id="AHF72058.1"/>
    </source>
</evidence>
<name>A0A067YRE4_ROSGI</name>
<dbReference type="InterPro" id="IPR006196">
    <property type="entry name" value="RNA-binding_domain_S1_IF1"/>
</dbReference>
<dbReference type="GO" id="GO:0043022">
    <property type="term" value="F:ribosome binding"/>
    <property type="evidence" value="ECO:0007669"/>
    <property type="project" value="TreeGrafter"/>
</dbReference>
<dbReference type="GO" id="GO:0003723">
    <property type="term" value="F:RNA binding"/>
    <property type="evidence" value="ECO:0007669"/>
    <property type="project" value="InterPro"/>
</dbReference>
<reference evidence="8" key="2">
    <citation type="journal article" date="2014" name="Mol. Ecol. Resour.">
        <title>Highly effective sequencing whole chloroplast genomes of angiosperms by nine novel universal primer pairs.</title>
        <authorList>
            <person name="Yang J.B."/>
            <person name="Li D.Z."/>
            <person name="Li H.T."/>
        </authorList>
    </citation>
    <scope>NUCLEOTIDE SEQUENCE</scope>
</reference>
<dbReference type="NCBIfam" id="TIGR00008">
    <property type="entry name" value="infA"/>
    <property type="match status" value="1"/>
</dbReference>
<dbReference type="PANTHER" id="PTHR33370:SF1">
    <property type="entry name" value="TRANSLATION INITIATION FACTOR IF-1, CHLOROPLASTIC"/>
    <property type="match status" value="1"/>
</dbReference>
<dbReference type="GO" id="GO:0005829">
    <property type="term" value="C:cytosol"/>
    <property type="evidence" value="ECO:0007669"/>
    <property type="project" value="TreeGrafter"/>
</dbReference>
<evidence type="ECO:0000256" key="4">
    <source>
        <dbReference type="ARBA" id="ARBA00022540"/>
    </source>
</evidence>
<dbReference type="SUPFAM" id="SSF50249">
    <property type="entry name" value="Nucleic acid-binding proteins"/>
    <property type="match status" value="1"/>
</dbReference>
<keyword evidence="4 6" id="KW-0396">Initiation factor</keyword>
<comment type="subunit">
    <text evidence="3">Component of the 30S ribosomal translation pre-initiation complex which assembles on the 30S ribosome in the order IF-2 and IF-3, IF-1 and N-formylmethionyl-tRNA(fMet); mRNA recruitment can occur at any time during PIC assembly.</text>
</comment>
<reference evidence="8" key="1">
    <citation type="submission" date="2013-10" db="EMBL/GenBank/DDBJ databases">
        <authorList>
            <person name="Yang J.-B."/>
            <person name="Li D.-Z."/>
            <person name="Li H.-T."/>
        </authorList>
    </citation>
    <scope>NUCLEOTIDE SEQUENCE</scope>
</reference>
<evidence type="ECO:0000256" key="1">
    <source>
        <dbReference type="ARBA" id="ARBA00003935"/>
    </source>
</evidence>
<proteinExistence type="inferred from homology"/>
<dbReference type="PANTHER" id="PTHR33370">
    <property type="entry name" value="TRANSLATION INITIATION FACTOR IF-1, CHLOROPLASTIC"/>
    <property type="match status" value="1"/>
</dbReference>
<accession>A0A067YRE4</accession>
<dbReference type="EMBL" id="KF753637">
    <property type="protein sequence ID" value="AHF72058.1"/>
    <property type="molecule type" value="Genomic_DNA"/>
</dbReference>
<keyword evidence="5 6" id="KW-0648">Protein biosynthesis</keyword>
<evidence type="ECO:0000256" key="5">
    <source>
        <dbReference type="ARBA" id="ARBA00022917"/>
    </source>
</evidence>
<dbReference type="InterPro" id="IPR012340">
    <property type="entry name" value="NA-bd_OB-fold"/>
</dbReference>